<dbReference type="AlphaFoldDB" id="A0A9X1A924"/>
<dbReference type="EMBL" id="JAFLWW010000002">
    <property type="protein sequence ID" value="MBT1155601.1"/>
    <property type="molecule type" value="Genomic_DNA"/>
</dbReference>
<feature type="domain" description="ABM" evidence="1">
    <location>
        <begin position="3"/>
        <end position="92"/>
    </location>
</feature>
<comment type="caution">
    <text evidence="2">The sequence shown here is derived from an EMBL/GenBank/DDBJ whole genome shotgun (WGS) entry which is preliminary data.</text>
</comment>
<proteinExistence type="predicted"/>
<dbReference type="PROSITE" id="PS51725">
    <property type="entry name" value="ABM"/>
    <property type="match status" value="1"/>
</dbReference>
<dbReference type="InterPro" id="IPR011008">
    <property type="entry name" value="Dimeric_a/b-barrel"/>
</dbReference>
<evidence type="ECO:0000313" key="3">
    <source>
        <dbReference type="Proteomes" id="UP001138921"/>
    </source>
</evidence>
<dbReference type="Pfam" id="PF03992">
    <property type="entry name" value="ABM"/>
    <property type="match status" value="1"/>
</dbReference>
<dbReference type="SUPFAM" id="SSF54909">
    <property type="entry name" value="Dimeric alpha+beta barrel"/>
    <property type="match status" value="1"/>
</dbReference>
<protein>
    <submittedName>
        <fullName evidence="2">Antibiotic biosynthesis monooxygenase</fullName>
    </submittedName>
</protein>
<dbReference type="GO" id="GO:0004497">
    <property type="term" value="F:monooxygenase activity"/>
    <property type="evidence" value="ECO:0007669"/>
    <property type="project" value="UniProtKB-KW"/>
</dbReference>
<sequence length="103" mass="12026">MSVTYVIGFTVRPEQRTRFLKLLDGVLDAMRHEPMFVSATLNSDPSDANHFLLPETWADHQDVLDVQLKRPYREEWHAALEELLAAPRDISMWQPIRSDYNQS</sequence>
<keyword evidence="3" id="KW-1185">Reference proteome</keyword>
<dbReference type="InterPro" id="IPR007138">
    <property type="entry name" value="ABM_dom"/>
</dbReference>
<keyword evidence="2" id="KW-0560">Oxidoreductase</keyword>
<dbReference type="RefSeq" id="WP_214387808.1">
    <property type="nucleotide sequence ID" value="NZ_JAFLWW010000002.1"/>
</dbReference>
<evidence type="ECO:0000259" key="1">
    <source>
        <dbReference type="PROSITE" id="PS51725"/>
    </source>
</evidence>
<dbReference type="Proteomes" id="UP001138921">
    <property type="component" value="Unassembled WGS sequence"/>
</dbReference>
<dbReference type="Gene3D" id="3.30.70.100">
    <property type="match status" value="1"/>
</dbReference>
<reference evidence="2" key="2">
    <citation type="submission" date="2021-03" db="EMBL/GenBank/DDBJ databases">
        <authorList>
            <person name="Artuso I."/>
            <person name="Turrini P."/>
            <person name="Pirolo M."/>
            <person name="Lugli G.A."/>
            <person name="Ventura M."/>
            <person name="Visca P."/>
        </authorList>
    </citation>
    <scope>NUCLEOTIDE SEQUENCE</scope>
    <source>
        <strain evidence="2">LMG 26462</strain>
    </source>
</reference>
<keyword evidence="2" id="KW-0503">Monooxygenase</keyword>
<evidence type="ECO:0000313" key="2">
    <source>
        <dbReference type="EMBL" id="MBT1155601.1"/>
    </source>
</evidence>
<organism evidence="2 3">
    <name type="scientific">Aminobacter anthyllidis</name>
    <dbReference type="NCBI Taxonomy" id="1035067"/>
    <lineage>
        <taxon>Bacteria</taxon>
        <taxon>Pseudomonadati</taxon>
        <taxon>Pseudomonadota</taxon>
        <taxon>Alphaproteobacteria</taxon>
        <taxon>Hyphomicrobiales</taxon>
        <taxon>Phyllobacteriaceae</taxon>
        <taxon>Aminobacter</taxon>
    </lineage>
</organism>
<accession>A0A9X1A924</accession>
<gene>
    <name evidence="2" type="ORF">J1C56_08340</name>
</gene>
<reference evidence="2" key="1">
    <citation type="journal article" date="2021" name="Microorganisms">
        <title>Phylogenomic Reconstruction and Metabolic Potential of the Genus Aminobacter.</title>
        <authorList>
            <person name="Artuso I."/>
            <person name="Turrini P."/>
            <person name="Pirolo M."/>
            <person name="Lugli G.A."/>
            <person name="Ventura M."/>
            <person name="Visca P."/>
        </authorList>
    </citation>
    <scope>NUCLEOTIDE SEQUENCE</scope>
    <source>
        <strain evidence="2">LMG 26462</strain>
    </source>
</reference>
<name>A0A9X1A924_9HYPH</name>